<feature type="compositionally biased region" description="Polar residues" evidence="1">
    <location>
        <begin position="11"/>
        <end position="20"/>
    </location>
</feature>
<accession>A0A813ERY6</accession>
<feature type="transmembrane region" description="Helical" evidence="2">
    <location>
        <begin position="1315"/>
        <end position="1337"/>
    </location>
</feature>
<organism evidence="3 4">
    <name type="scientific">Polarella glacialis</name>
    <name type="common">Dinoflagellate</name>
    <dbReference type="NCBI Taxonomy" id="89957"/>
    <lineage>
        <taxon>Eukaryota</taxon>
        <taxon>Sar</taxon>
        <taxon>Alveolata</taxon>
        <taxon>Dinophyceae</taxon>
        <taxon>Suessiales</taxon>
        <taxon>Suessiaceae</taxon>
        <taxon>Polarella</taxon>
    </lineage>
</organism>
<dbReference type="OrthoDB" id="419634at2759"/>
<feature type="compositionally biased region" description="Polar residues" evidence="1">
    <location>
        <begin position="774"/>
        <end position="798"/>
    </location>
</feature>
<feature type="transmembrane region" description="Helical" evidence="2">
    <location>
        <begin position="1150"/>
        <end position="1176"/>
    </location>
</feature>
<dbReference type="EMBL" id="CAJNNV010013008">
    <property type="protein sequence ID" value="CAE8601296.1"/>
    <property type="molecule type" value="Genomic_DNA"/>
</dbReference>
<proteinExistence type="predicted"/>
<keyword evidence="2" id="KW-0812">Transmembrane</keyword>
<protein>
    <submittedName>
        <fullName evidence="3">Uncharacterized protein</fullName>
    </submittedName>
</protein>
<comment type="caution">
    <text evidence="3">The sequence shown here is derived from an EMBL/GenBank/DDBJ whole genome shotgun (WGS) entry which is preliminary data.</text>
</comment>
<gene>
    <name evidence="3" type="ORF">PGLA1383_LOCUS19590</name>
</gene>
<feature type="region of interest" description="Disordered" evidence="1">
    <location>
        <begin position="1"/>
        <end position="22"/>
    </location>
</feature>
<feature type="transmembrane region" description="Helical" evidence="2">
    <location>
        <begin position="1349"/>
        <end position="1368"/>
    </location>
</feature>
<keyword evidence="4" id="KW-1185">Reference proteome</keyword>
<evidence type="ECO:0000256" key="2">
    <source>
        <dbReference type="SAM" id="Phobius"/>
    </source>
</evidence>
<feature type="transmembrane region" description="Helical" evidence="2">
    <location>
        <begin position="1241"/>
        <end position="1262"/>
    </location>
</feature>
<feature type="region of interest" description="Disordered" evidence="1">
    <location>
        <begin position="70"/>
        <end position="91"/>
    </location>
</feature>
<dbReference type="Proteomes" id="UP000654075">
    <property type="component" value="Unassembled WGS sequence"/>
</dbReference>
<keyword evidence="2" id="KW-1133">Transmembrane helix</keyword>
<feature type="region of interest" description="Disordered" evidence="1">
    <location>
        <begin position="602"/>
        <end position="723"/>
    </location>
</feature>
<sequence>MATRDRDFANYKNNSHGNSNRLDDADQLMKLLDSFEQPVEAASQKQQQQPNFSVSAENWSVVVPGTFDEAVGGSAGSPPSQSRRKQAPLKPVSLPERLGFLSAYQMKPHAVEAIDMRKEALAKEMSSLKLSEHFDGQGGPRFRRLGLAFAAKSLLPQQAISFGSKSEVPHLTEREKADRQAKPGLAKATKAFILSQEAVLKDLKQCEIQSALLVESISPDDRMKDEDVNRRQADILFLEVSNFRLFLPRGVEPDKVERVIQEANEFLDEQRARTTAGRAIGFFDERGWLAGHLMDWTYRQTEVLALSEVANYWSIAVWNKGASIGMDRATFCRFILDVGLVDQKRVPYFWAVSLFDQMANHVRCCSLEEASPGLAPLLPVVNRWELISVLEIIIRKHFGSDHKDRSSFLQSLLDIAKFRLPPHVFENGRFSAEQWHTMARGSWGEEKPEKPSESEHAAALAALFGGAAGEDSGNKGRAHRRRALVVNADEKSEEQNRSQEQRLHNMLVEPEVVQLLWQQQDMFRNLFQHYVDEASHMSFGAVAQFCSDFHLAPRLVSSHQLRKLYESVKCVDLWDSPLLRTDSCRSKVSSKGSVGHVLRKAASGHFPEKQAEHGAVKSPRAPRKVASSHREIAGAARLPTLGNDPSPSELARTPSPTSPKNPAFRMMPSLVKSKSGFENAKNNTAVDKERLLANATEAERRTRRRVSSSSSSSTLTENGDDFDSDWPVRFPWHGVLELVKGVAPAPQPEVHNLHNHFLNQHRQSDKSHHAPIRQSVSQRPPSTALSIGSRNSSPTKSMTIPHPHHHHKEDKELKETKAVQQGITHLPATFGWKAFTEFLCRLGFTYLSFYGNMQQRSMPGFLQVTWLLSYMRWVFEDQKERLENHRRLGRAAEVEQALGAFGKLLQQSSAIWDQNPLPEFEDGLPTTVFHNSATHTPEVLALMPPKRPKPTYFESASPCIVNGICRLCQSKVGQEDWGNLRCYACAKLDTLPLKHHPFAALLVDRRPRVKPQLLVASKHPRIRRSPLSPPPVTLADSFQTNVLFTYGAQGLRTVGGNASAARNLVVGSEISGAAEMRSKPNFDVGGSSGSANASPNAAWAAQQPRVLNNGERRLSDSELLASLEMAEMDTKSDLSLMPNQEDLTQSEERWAIALVTASFLDLMLSSVVVGVAIKYAANDESVSLYCLAIQALSHVASSLSLVLRFLGDLLPSREGSADPDQVSDAMLLKVRRRRDLVREQVIGMSIAIILLLSSTGLLFKAFRKLQMWDKWFLDHSRQDQETQLVTNILAWWGFGTYALQASLRFMAARKLRRSTVWHGFAVSVVSMLFLFVLGVAASYEREWSWKAEPIAAIILVCVTLFEGVRIIYNHLGDVDQILQHETRA</sequence>
<feature type="compositionally biased region" description="Basic and acidic residues" evidence="1">
    <location>
        <begin position="606"/>
        <end position="615"/>
    </location>
</feature>
<evidence type="ECO:0000256" key="1">
    <source>
        <dbReference type="SAM" id="MobiDB-lite"/>
    </source>
</evidence>
<feature type="transmembrane region" description="Helical" evidence="2">
    <location>
        <begin position="1282"/>
        <end position="1303"/>
    </location>
</feature>
<name>A0A813ERY6_POLGL</name>
<evidence type="ECO:0000313" key="3">
    <source>
        <dbReference type="EMBL" id="CAE8601296.1"/>
    </source>
</evidence>
<reference evidence="3" key="1">
    <citation type="submission" date="2021-02" db="EMBL/GenBank/DDBJ databases">
        <authorList>
            <person name="Dougan E. K."/>
            <person name="Rhodes N."/>
            <person name="Thang M."/>
            <person name="Chan C."/>
        </authorList>
    </citation>
    <scope>NUCLEOTIDE SEQUENCE</scope>
</reference>
<keyword evidence="2" id="KW-0472">Membrane</keyword>
<feature type="region of interest" description="Disordered" evidence="1">
    <location>
        <begin position="761"/>
        <end position="815"/>
    </location>
</feature>
<evidence type="ECO:0000313" key="4">
    <source>
        <dbReference type="Proteomes" id="UP000654075"/>
    </source>
</evidence>